<reference evidence="2 3" key="1">
    <citation type="submission" date="2016-10" db="EMBL/GenBank/DDBJ databases">
        <authorList>
            <person name="Varghese N."/>
            <person name="Submissions S."/>
        </authorList>
    </citation>
    <scope>NUCLEOTIDE SEQUENCE [LARGE SCALE GENOMIC DNA]</scope>
    <source>
        <strain evidence="2 3">DSM 2260</strain>
    </source>
</reference>
<dbReference type="Gene3D" id="3.40.50.720">
    <property type="entry name" value="NAD(P)-binding Rossmann-like Domain"/>
    <property type="match status" value="1"/>
</dbReference>
<accession>A0ABY0MIS3</accession>
<dbReference type="EMBL" id="FNAJ01000001">
    <property type="protein sequence ID" value="SDD31501.1"/>
    <property type="molecule type" value="Genomic_DNA"/>
</dbReference>
<evidence type="ECO:0000256" key="1">
    <source>
        <dbReference type="RuleBase" id="RU000363"/>
    </source>
</evidence>
<dbReference type="PANTHER" id="PTHR45458:SF1">
    <property type="entry name" value="SHORT CHAIN DEHYDROGENASE"/>
    <property type="match status" value="1"/>
</dbReference>
<organism evidence="2 3">
    <name type="scientific">Myxococcus virescens</name>
    <dbReference type="NCBI Taxonomy" id="83456"/>
    <lineage>
        <taxon>Bacteria</taxon>
        <taxon>Pseudomonadati</taxon>
        <taxon>Myxococcota</taxon>
        <taxon>Myxococcia</taxon>
        <taxon>Myxococcales</taxon>
        <taxon>Cystobacterineae</taxon>
        <taxon>Myxococcaceae</taxon>
        <taxon>Myxococcus</taxon>
    </lineage>
</organism>
<name>A0ABY0MIS3_9BACT</name>
<dbReference type="PANTHER" id="PTHR45458">
    <property type="entry name" value="SHORT-CHAIN DEHYDROGENASE/REDUCTASE SDR"/>
    <property type="match status" value="1"/>
</dbReference>
<dbReference type="InterPro" id="IPR002347">
    <property type="entry name" value="SDR_fam"/>
</dbReference>
<dbReference type="Proteomes" id="UP000198717">
    <property type="component" value="Unassembled WGS sequence"/>
</dbReference>
<dbReference type="PRINTS" id="PR00081">
    <property type="entry name" value="GDHRDH"/>
</dbReference>
<sequence length="232" mass="24889">MPCMRYVITGASRGIGFEFVQQLLLRGDTVEAGVRSPEGARRLEPLKQKAGNRLRIHALDVGDDASVRAFATNVCTGPVDVLINNAGVSGLWCALGDVDYADMARTFTINALGPLRVTSAMLPGLRQGALRRVAHVTSRMGSLAANTDGGAYAYRMSKAALNMAVRSMSTDLRPEGFVTVLLHPGWVQTDMGGPDATLPAPDSVRGMLRVIDGLSPEHSGRFFDYQGTEVPW</sequence>
<evidence type="ECO:0000313" key="3">
    <source>
        <dbReference type="Proteomes" id="UP000198717"/>
    </source>
</evidence>
<comment type="similarity">
    <text evidence="1">Belongs to the short-chain dehydrogenases/reductases (SDR) family.</text>
</comment>
<dbReference type="Pfam" id="PF00106">
    <property type="entry name" value="adh_short"/>
    <property type="match status" value="1"/>
</dbReference>
<dbReference type="PRINTS" id="PR00080">
    <property type="entry name" value="SDRFAMILY"/>
</dbReference>
<dbReference type="InterPro" id="IPR052184">
    <property type="entry name" value="SDR_enzymes"/>
</dbReference>
<protein>
    <submittedName>
        <fullName evidence="2">NAD(P)-dependent dehydrogenase, short-chain alcohol dehydrogenase family</fullName>
    </submittedName>
</protein>
<evidence type="ECO:0000313" key="2">
    <source>
        <dbReference type="EMBL" id="SDD31501.1"/>
    </source>
</evidence>
<dbReference type="InterPro" id="IPR036291">
    <property type="entry name" value="NAD(P)-bd_dom_sf"/>
</dbReference>
<comment type="caution">
    <text evidence="2">The sequence shown here is derived from an EMBL/GenBank/DDBJ whole genome shotgun (WGS) entry which is preliminary data.</text>
</comment>
<dbReference type="CDD" id="cd05325">
    <property type="entry name" value="carb_red_sniffer_like_SDR_c"/>
    <property type="match status" value="1"/>
</dbReference>
<keyword evidence="3" id="KW-1185">Reference proteome</keyword>
<proteinExistence type="inferred from homology"/>
<dbReference type="SUPFAM" id="SSF51735">
    <property type="entry name" value="NAD(P)-binding Rossmann-fold domains"/>
    <property type="match status" value="1"/>
</dbReference>
<gene>
    <name evidence="2" type="ORF">SAMN04488504_101379</name>
</gene>